<feature type="compositionally biased region" description="Polar residues" evidence="1">
    <location>
        <begin position="30"/>
        <end position="45"/>
    </location>
</feature>
<dbReference type="GeneID" id="117648579"/>
<feature type="signal peptide" evidence="2">
    <location>
        <begin position="1"/>
        <end position="22"/>
    </location>
</feature>
<accession>A0A6P8Z9A6</accession>
<gene>
    <name evidence="4" type="primary">LOC117648579</name>
</gene>
<dbReference type="AlphaFoldDB" id="A0A6P8Z9A6"/>
<dbReference type="OrthoDB" id="6606584at2759"/>
<dbReference type="KEGG" id="tpal:117648579"/>
<feature type="chain" id="PRO_5028460404" evidence="2">
    <location>
        <begin position="23"/>
        <end position="541"/>
    </location>
</feature>
<name>A0A6P8Z9A6_THRPL</name>
<dbReference type="Proteomes" id="UP000515158">
    <property type="component" value="Unplaced"/>
</dbReference>
<sequence>MARLPLLLLGVISLQVFLPILSLSLPDELSPTSGKLTPGAVNTSSRLKRQSDDRLFQGGPRQCPQNLPAPPIPIQGEGRPRTAIPLNRLPPAPAFNGRVSAPFRILNPDGFNLPSQDPGGRMLGEGGTPLSRHHIIPARTLGNFFNLVIRNEIIFQGHAGGSRHFRFGEFLERLTQEAIFDFRRLPTSQNDAHDSASEIAYVLVGNQSLPRHTETLYHMFQWFPPNIFVGPDPNYRNNDPQDHFDEEAACAVGGGYGVIILELFRALNWIMVNYNEHADALTDEQHTGMVTCAVDILDRLLNYQRRVYHYNREQWRAVDRKWTAICPPTSHFRRERREIGATFATKNKSSIPDSCCFVPVKLWDLKSRNLAIAKMVFERAKNSGGFTEKDYASWKEWYHNSPWISNFSWGIFGDGVKMAGFGLLKKVWGSFGYVFRDGSVSVGIVGRDTLHGDDNWKTIKGSDWLLDKDESEGYAGQMFFDRNGRPVAIVITKKIFGEFGSGYSFIYNDGKWEYESTDDWDGRRFGGRTESLDSTAPRFLR</sequence>
<dbReference type="RefSeq" id="XP_034247031.1">
    <property type="nucleotide sequence ID" value="XM_034391140.1"/>
</dbReference>
<keyword evidence="2" id="KW-0732">Signal</keyword>
<proteinExistence type="predicted"/>
<dbReference type="InParanoid" id="A0A6P8Z9A6"/>
<evidence type="ECO:0000313" key="4">
    <source>
        <dbReference type="RefSeq" id="XP_034247031.1"/>
    </source>
</evidence>
<reference evidence="4" key="1">
    <citation type="submission" date="2025-08" db="UniProtKB">
        <authorList>
            <consortium name="RefSeq"/>
        </authorList>
    </citation>
    <scope>IDENTIFICATION</scope>
    <source>
        <tissue evidence="4">Total insect</tissue>
    </source>
</reference>
<evidence type="ECO:0000313" key="3">
    <source>
        <dbReference type="Proteomes" id="UP000515158"/>
    </source>
</evidence>
<protein>
    <submittedName>
        <fullName evidence="4">Uncharacterized protein LOC117648579</fullName>
    </submittedName>
</protein>
<keyword evidence="3" id="KW-1185">Reference proteome</keyword>
<organism evidence="4">
    <name type="scientific">Thrips palmi</name>
    <name type="common">Melon thrips</name>
    <dbReference type="NCBI Taxonomy" id="161013"/>
    <lineage>
        <taxon>Eukaryota</taxon>
        <taxon>Metazoa</taxon>
        <taxon>Ecdysozoa</taxon>
        <taxon>Arthropoda</taxon>
        <taxon>Hexapoda</taxon>
        <taxon>Insecta</taxon>
        <taxon>Pterygota</taxon>
        <taxon>Neoptera</taxon>
        <taxon>Paraneoptera</taxon>
        <taxon>Thysanoptera</taxon>
        <taxon>Terebrantia</taxon>
        <taxon>Thripoidea</taxon>
        <taxon>Thripidae</taxon>
        <taxon>Thrips</taxon>
    </lineage>
</organism>
<evidence type="ECO:0000256" key="2">
    <source>
        <dbReference type="SAM" id="SignalP"/>
    </source>
</evidence>
<feature type="region of interest" description="Disordered" evidence="1">
    <location>
        <begin position="28"/>
        <end position="49"/>
    </location>
</feature>
<evidence type="ECO:0000256" key="1">
    <source>
        <dbReference type="SAM" id="MobiDB-lite"/>
    </source>
</evidence>